<name>A0A9X7NYI3_9MYCO</name>
<comment type="caution">
    <text evidence="2">The sequence shown here is derived from an EMBL/GenBank/DDBJ whole genome shotgun (WGS) entry which is preliminary data.</text>
</comment>
<proteinExistence type="predicted"/>
<accession>A0A9X7NYI3</accession>
<dbReference type="InterPro" id="IPR038232">
    <property type="entry name" value="PknH-like_Extracell_sf"/>
</dbReference>
<protein>
    <recommendedName>
        <fullName evidence="1">PknH-like extracellular domain-containing protein</fullName>
    </recommendedName>
</protein>
<dbReference type="Pfam" id="PF14032">
    <property type="entry name" value="PknH_C"/>
    <property type="match status" value="1"/>
</dbReference>
<keyword evidence="3" id="KW-1185">Reference proteome</keyword>
<dbReference type="InterPro" id="IPR026954">
    <property type="entry name" value="PknH-like_Extracell"/>
</dbReference>
<evidence type="ECO:0000313" key="3">
    <source>
        <dbReference type="Proteomes" id="UP000237911"/>
    </source>
</evidence>
<evidence type="ECO:0000313" key="2">
    <source>
        <dbReference type="EMBL" id="PQM52044.1"/>
    </source>
</evidence>
<dbReference type="EMBL" id="PUEV01000053">
    <property type="protein sequence ID" value="PQM52044.1"/>
    <property type="molecule type" value="Genomic_DNA"/>
</dbReference>
<feature type="domain" description="PknH-like extracellular" evidence="1">
    <location>
        <begin position="67"/>
        <end position="249"/>
    </location>
</feature>
<reference evidence="2 3" key="1">
    <citation type="submission" date="2018-02" db="EMBL/GenBank/DDBJ databases">
        <title>Draft genome sequence of Mycobacterium virginiense isolated from mud of a swine farm in Japan.</title>
        <authorList>
            <person name="Ohya K."/>
        </authorList>
    </citation>
    <scope>NUCLEOTIDE SEQUENCE [LARGE SCALE GENOMIC DNA]</scope>
    <source>
        <strain evidence="2 3">GF75</strain>
    </source>
</reference>
<organism evidence="2 3">
    <name type="scientific">Mycolicibacter virginiensis</name>
    <dbReference type="NCBI Taxonomy" id="1795032"/>
    <lineage>
        <taxon>Bacteria</taxon>
        <taxon>Bacillati</taxon>
        <taxon>Actinomycetota</taxon>
        <taxon>Actinomycetes</taxon>
        <taxon>Mycobacteriales</taxon>
        <taxon>Mycobacteriaceae</taxon>
        <taxon>Mycolicibacter</taxon>
    </lineage>
</organism>
<evidence type="ECO:0000259" key="1">
    <source>
        <dbReference type="Pfam" id="PF14032"/>
    </source>
</evidence>
<dbReference type="AlphaFoldDB" id="A0A9X7NYI3"/>
<gene>
    <name evidence="2" type="ORF">C5U48_11825</name>
</gene>
<sequence>MYRPESPSRCCPGCSSTGATWTRTWVARWRPGCGPTLPDGRRAAATLLAGLGLVAAGAAVATAGPSEPGVVSYAVLPKGSVGNIVGAPMGFEAVSGQPYQAYWVDDPACNNWADIGLPEVYNDPDLASFNSAVTQTSATDQGHFVKQVVGVFATNDAATAAFHRVVDRTGGCSGRTTAMHLDTGATQVWEFSGGPATATDEAWTKQEAGTDRRCFTQTRLRANVLLQAKVCQTGNAGPAVNVLAGAMQNSLGQ</sequence>
<dbReference type="Proteomes" id="UP000237911">
    <property type="component" value="Unassembled WGS sequence"/>
</dbReference>
<dbReference type="Gene3D" id="3.40.1000.70">
    <property type="entry name" value="PknH-like extracellular domain"/>
    <property type="match status" value="1"/>
</dbReference>